<keyword evidence="4" id="KW-1185">Reference proteome</keyword>
<evidence type="ECO:0000313" key="3">
    <source>
        <dbReference type="EMBL" id="AOS97243.1"/>
    </source>
</evidence>
<name>A0A1C9W7Y1_9GAMM</name>
<feature type="transmembrane region" description="Helical" evidence="1">
    <location>
        <begin position="73"/>
        <end position="96"/>
    </location>
</feature>
<dbReference type="GO" id="GO:0016020">
    <property type="term" value="C:membrane"/>
    <property type="evidence" value="ECO:0007669"/>
    <property type="project" value="UniProtKB-UniRule"/>
</dbReference>
<feature type="transmembrane region" description="Helical" evidence="1">
    <location>
        <begin position="142"/>
        <end position="162"/>
    </location>
</feature>
<feature type="domain" description="MHYT" evidence="2">
    <location>
        <begin position="5"/>
        <end position="195"/>
    </location>
</feature>
<dbReference type="RefSeq" id="WP_069947278.1">
    <property type="nucleotide sequence ID" value="NZ_CP014143.1"/>
</dbReference>
<organism evidence="3 4">
    <name type="scientific">Microbulbifer aggregans</name>
    <dbReference type="NCBI Taxonomy" id="1769779"/>
    <lineage>
        <taxon>Bacteria</taxon>
        <taxon>Pseudomonadati</taxon>
        <taxon>Pseudomonadota</taxon>
        <taxon>Gammaproteobacteria</taxon>
        <taxon>Cellvibrionales</taxon>
        <taxon>Microbulbiferaceae</taxon>
        <taxon>Microbulbifer</taxon>
    </lineage>
</organism>
<protein>
    <recommendedName>
        <fullName evidence="2">MHYT domain-containing protein</fullName>
    </recommendedName>
</protein>
<dbReference type="Pfam" id="PF03707">
    <property type="entry name" value="MHYT"/>
    <property type="match status" value="2"/>
</dbReference>
<evidence type="ECO:0000256" key="1">
    <source>
        <dbReference type="PROSITE-ProRule" id="PRU00244"/>
    </source>
</evidence>
<feature type="transmembrane region" description="Helical" evidence="1">
    <location>
        <begin position="108"/>
        <end position="130"/>
    </location>
</feature>
<feature type="transmembrane region" description="Helical" evidence="1">
    <location>
        <begin position="43"/>
        <end position="67"/>
    </location>
</feature>
<dbReference type="PROSITE" id="PS50924">
    <property type="entry name" value="MHYT"/>
    <property type="match status" value="1"/>
</dbReference>
<feature type="transmembrane region" description="Helical" evidence="1">
    <location>
        <begin position="213"/>
        <end position="232"/>
    </location>
</feature>
<feature type="transmembrane region" description="Helical" evidence="1">
    <location>
        <begin position="174"/>
        <end position="193"/>
    </location>
</feature>
<evidence type="ECO:0000313" key="4">
    <source>
        <dbReference type="Proteomes" id="UP000095672"/>
    </source>
</evidence>
<dbReference type="PANTHER" id="PTHR35152">
    <property type="entry name" value="DOMAIN SIGNALLING PROTEIN, PUTATIVE (AFU_ORTHOLOGUE AFUA_5G11310)-RELATED"/>
    <property type="match status" value="1"/>
</dbReference>
<evidence type="ECO:0000259" key="2">
    <source>
        <dbReference type="PROSITE" id="PS50924"/>
    </source>
</evidence>
<dbReference type="STRING" id="1769779.AUP74_01812"/>
<accession>A0A1C9W7Y1</accession>
<dbReference type="PATRIC" id="fig|1769779.3.peg.1814"/>
<proteinExistence type="predicted"/>
<dbReference type="KEGG" id="micc:AUP74_01812"/>
<sequence length="244" mass="25782">MLDQYNPLLVGLSYVISVLGSYASLQLVTAIPEAVTGVDRRRAILFAGLVMGGAAIWSMHFVGMLALETDMPMAYDILGTLGSVLIAVAACTLGLAIVGTGQFNFDKLLPASVFMGIGVAGMHYGGMAAMLMPAEIKYDLNIIIISVLIAVVAACAALWMAFQMRGRWQKFGSALIMGVAVCGMHYTGMEAAGYKMTGEMPEAGFAGALAGEYLGMASVVIAVGVLILNVWVARWYQQRPVVPT</sequence>
<gene>
    <name evidence="3" type="ORF">AUP74_01812</name>
</gene>
<dbReference type="EMBL" id="CP014143">
    <property type="protein sequence ID" value="AOS97243.1"/>
    <property type="molecule type" value="Genomic_DNA"/>
</dbReference>
<reference evidence="4" key="1">
    <citation type="submission" date="2016-01" db="EMBL/GenBank/DDBJ databases">
        <title>Complete genome sequence of Microbulbifer sp. CCB-MM1, a halophile isolated from Matang Mangrove Forest, Perak.</title>
        <authorList>
            <person name="Moh T.H."/>
            <person name="Dinesh B."/>
            <person name="Lau N.-S."/>
            <person name="Go F."/>
            <person name="Alexander Chong S.-C."/>
        </authorList>
    </citation>
    <scope>NUCLEOTIDE SEQUENCE [LARGE SCALE GENOMIC DNA]</scope>
    <source>
        <strain evidence="4">CCB-MM1</strain>
    </source>
</reference>
<keyword evidence="1" id="KW-0812">Transmembrane</keyword>
<keyword evidence="1" id="KW-0472">Membrane</keyword>
<dbReference type="OrthoDB" id="3763366at2"/>
<feature type="transmembrane region" description="Helical" evidence="1">
    <location>
        <begin position="12"/>
        <end position="31"/>
    </location>
</feature>
<dbReference type="AlphaFoldDB" id="A0A1C9W7Y1"/>
<dbReference type="PANTHER" id="PTHR35152:SF1">
    <property type="entry name" value="DOMAIN SIGNALLING PROTEIN, PUTATIVE (AFU_ORTHOLOGUE AFUA_5G11310)-RELATED"/>
    <property type="match status" value="1"/>
</dbReference>
<keyword evidence="1" id="KW-1133">Transmembrane helix</keyword>
<dbReference type="Proteomes" id="UP000095672">
    <property type="component" value="Chromosome"/>
</dbReference>
<dbReference type="InterPro" id="IPR005330">
    <property type="entry name" value="MHYT_dom"/>
</dbReference>